<dbReference type="Gene3D" id="3.30.450.40">
    <property type="match status" value="1"/>
</dbReference>
<dbReference type="SUPFAM" id="SSF52172">
    <property type="entry name" value="CheY-like"/>
    <property type="match status" value="1"/>
</dbReference>
<dbReference type="PROSITE" id="PS50109">
    <property type="entry name" value="HIS_KIN"/>
    <property type="match status" value="1"/>
</dbReference>
<dbReference type="SMART" id="SM00388">
    <property type="entry name" value="HisKA"/>
    <property type="match status" value="1"/>
</dbReference>
<evidence type="ECO:0000259" key="11">
    <source>
        <dbReference type="PROSITE" id="PS50109"/>
    </source>
</evidence>
<dbReference type="InterPro" id="IPR007891">
    <property type="entry name" value="CHASE3"/>
</dbReference>
<feature type="domain" description="Histidine kinase" evidence="11">
    <location>
        <begin position="1161"/>
        <end position="1381"/>
    </location>
</feature>
<keyword evidence="5" id="KW-0547">Nucleotide-binding</keyword>
<dbReference type="Pfam" id="PF08448">
    <property type="entry name" value="PAS_4"/>
    <property type="match status" value="2"/>
</dbReference>
<evidence type="ECO:0000313" key="16">
    <source>
        <dbReference type="Proteomes" id="UP000590740"/>
    </source>
</evidence>
<dbReference type="SMART" id="SM00086">
    <property type="entry name" value="PAC"/>
    <property type="match status" value="5"/>
</dbReference>
<dbReference type="Proteomes" id="UP000590740">
    <property type="component" value="Unassembled WGS sequence"/>
</dbReference>
<dbReference type="SUPFAM" id="SSF47384">
    <property type="entry name" value="Homodimeric domain of signal transducing histidine kinase"/>
    <property type="match status" value="1"/>
</dbReference>
<dbReference type="InterPro" id="IPR013767">
    <property type="entry name" value="PAS_fold"/>
</dbReference>
<evidence type="ECO:0000256" key="5">
    <source>
        <dbReference type="ARBA" id="ARBA00022741"/>
    </source>
</evidence>
<feature type="domain" description="PAC" evidence="14">
    <location>
        <begin position="676"/>
        <end position="726"/>
    </location>
</feature>
<name>A0A7W7Y991_9BACT</name>
<dbReference type="CDD" id="cd00130">
    <property type="entry name" value="PAS"/>
    <property type="match status" value="5"/>
</dbReference>
<protein>
    <recommendedName>
        <fullName evidence="2">histidine kinase</fullName>
        <ecNumber evidence="2">2.7.13.3</ecNumber>
    </recommendedName>
</protein>
<dbReference type="SUPFAM" id="SSF55785">
    <property type="entry name" value="PYP-like sensor domain (PAS domain)"/>
    <property type="match status" value="6"/>
</dbReference>
<feature type="modified residue" description="4-aspartylphosphate" evidence="9">
    <location>
        <position position="1457"/>
    </location>
</feature>
<dbReference type="Gene3D" id="1.10.287.130">
    <property type="match status" value="1"/>
</dbReference>
<evidence type="ECO:0000259" key="14">
    <source>
        <dbReference type="PROSITE" id="PS50113"/>
    </source>
</evidence>
<dbReference type="InterPro" id="IPR036097">
    <property type="entry name" value="HisK_dim/P_sf"/>
</dbReference>
<comment type="caution">
    <text evidence="15">The sequence shown here is derived from an EMBL/GenBank/DDBJ whole genome shotgun (WGS) entry which is preliminary data.</text>
</comment>
<feature type="domain" description="Response regulatory" evidence="12">
    <location>
        <begin position="1406"/>
        <end position="1522"/>
    </location>
</feature>
<evidence type="ECO:0000256" key="2">
    <source>
        <dbReference type="ARBA" id="ARBA00012438"/>
    </source>
</evidence>
<dbReference type="Pfam" id="PF00989">
    <property type="entry name" value="PAS"/>
    <property type="match status" value="2"/>
</dbReference>
<dbReference type="NCBIfam" id="TIGR00229">
    <property type="entry name" value="sensory_box"/>
    <property type="match status" value="5"/>
</dbReference>
<dbReference type="Pfam" id="PF00512">
    <property type="entry name" value="HisKA"/>
    <property type="match status" value="1"/>
</dbReference>
<dbReference type="InterPro" id="IPR036890">
    <property type="entry name" value="HATPase_C_sf"/>
</dbReference>
<evidence type="ECO:0000259" key="12">
    <source>
        <dbReference type="PROSITE" id="PS50110"/>
    </source>
</evidence>
<dbReference type="InterPro" id="IPR035965">
    <property type="entry name" value="PAS-like_dom_sf"/>
</dbReference>
<feature type="domain" description="PAS" evidence="13">
    <location>
        <begin position="727"/>
        <end position="801"/>
    </location>
</feature>
<dbReference type="Pfam" id="PF05227">
    <property type="entry name" value="CHASE3"/>
    <property type="match status" value="1"/>
</dbReference>
<dbReference type="Pfam" id="PF08447">
    <property type="entry name" value="PAS_3"/>
    <property type="match status" value="1"/>
</dbReference>
<dbReference type="InterPro" id="IPR001789">
    <property type="entry name" value="Sig_transdc_resp-reg_receiver"/>
</dbReference>
<dbReference type="Gene3D" id="3.30.450.20">
    <property type="entry name" value="PAS domain"/>
    <property type="match status" value="6"/>
</dbReference>
<keyword evidence="16" id="KW-1185">Reference proteome</keyword>
<evidence type="ECO:0000256" key="7">
    <source>
        <dbReference type="ARBA" id="ARBA00022840"/>
    </source>
</evidence>
<dbReference type="CDD" id="cd00156">
    <property type="entry name" value="REC"/>
    <property type="match status" value="1"/>
</dbReference>
<dbReference type="CDD" id="cd00082">
    <property type="entry name" value="HisKA"/>
    <property type="match status" value="1"/>
</dbReference>
<feature type="domain" description="PAC" evidence="14">
    <location>
        <begin position="928"/>
        <end position="978"/>
    </location>
</feature>
<dbReference type="PROSITE" id="PS50110">
    <property type="entry name" value="RESPONSE_REGULATORY"/>
    <property type="match status" value="1"/>
</dbReference>
<dbReference type="Pfam" id="PF02518">
    <property type="entry name" value="HATPase_c"/>
    <property type="match status" value="1"/>
</dbReference>
<accession>A0A7W7Y991</accession>
<dbReference type="PROSITE" id="PS50113">
    <property type="entry name" value="PAC"/>
    <property type="match status" value="4"/>
</dbReference>
<reference evidence="15 16" key="1">
    <citation type="submission" date="2020-08" db="EMBL/GenBank/DDBJ databases">
        <title>Genomic Encyclopedia of Type Strains, Phase IV (KMG-IV): sequencing the most valuable type-strain genomes for metagenomic binning, comparative biology and taxonomic classification.</title>
        <authorList>
            <person name="Goeker M."/>
        </authorList>
    </citation>
    <scope>NUCLEOTIDE SEQUENCE [LARGE SCALE GENOMIC DNA]</scope>
    <source>
        <strain evidence="15 16">DSM 12252</strain>
    </source>
</reference>
<dbReference type="InterPro" id="IPR029016">
    <property type="entry name" value="GAF-like_dom_sf"/>
</dbReference>
<dbReference type="InterPro" id="IPR003018">
    <property type="entry name" value="GAF"/>
</dbReference>
<feature type="domain" description="PAS" evidence="13">
    <location>
        <begin position="320"/>
        <end position="393"/>
    </location>
</feature>
<feature type="domain" description="PAS" evidence="13">
    <location>
        <begin position="856"/>
        <end position="898"/>
    </location>
</feature>
<evidence type="ECO:0000256" key="6">
    <source>
        <dbReference type="ARBA" id="ARBA00022777"/>
    </source>
</evidence>
<dbReference type="InterPro" id="IPR013655">
    <property type="entry name" value="PAS_fold_3"/>
</dbReference>
<keyword evidence="7" id="KW-0067">ATP-binding</keyword>
<dbReference type="SMART" id="SM00448">
    <property type="entry name" value="REC"/>
    <property type="match status" value="1"/>
</dbReference>
<dbReference type="InterPro" id="IPR000700">
    <property type="entry name" value="PAS-assoc_C"/>
</dbReference>
<evidence type="ECO:0000256" key="9">
    <source>
        <dbReference type="PROSITE-ProRule" id="PRU00169"/>
    </source>
</evidence>
<evidence type="ECO:0000256" key="3">
    <source>
        <dbReference type="ARBA" id="ARBA00022553"/>
    </source>
</evidence>
<evidence type="ECO:0000256" key="4">
    <source>
        <dbReference type="ARBA" id="ARBA00022679"/>
    </source>
</evidence>
<dbReference type="GO" id="GO:0005524">
    <property type="term" value="F:ATP binding"/>
    <property type="evidence" value="ECO:0007669"/>
    <property type="project" value="UniProtKB-KW"/>
</dbReference>
<dbReference type="PANTHER" id="PTHR43065">
    <property type="entry name" value="SENSOR HISTIDINE KINASE"/>
    <property type="match status" value="1"/>
</dbReference>
<dbReference type="Gene3D" id="3.40.50.2300">
    <property type="match status" value="1"/>
</dbReference>
<dbReference type="InterPro" id="IPR011006">
    <property type="entry name" value="CheY-like_superfamily"/>
</dbReference>
<proteinExistence type="predicted"/>
<dbReference type="SMART" id="SM00065">
    <property type="entry name" value="GAF"/>
    <property type="match status" value="1"/>
</dbReference>
<keyword evidence="10" id="KW-0175">Coiled coil</keyword>
<dbReference type="InterPro" id="IPR001610">
    <property type="entry name" value="PAC"/>
</dbReference>
<dbReference type="PROSITE" id="PS50112">
    <property type="entry name" value="PAS"/>
    <property type="match status" value="5"/>
</dbReference>
<dbReference type="SUPFAM" id="SSF55781">
    <property type="entry name" value="GAF domain-like"/>
    <property type="match status" value="1"/>
</dbReference>
<dbReference type="PANTHER" id="PTHR43065:SF46">
    <property type="entry name" value="C4-DICARBOXYLATE TRANSPORT SENSOR PROTEIN DCTB"/>
    <property type="match status" value="1"/>
</dbReference>
<dbReference type="RefSeq" id="WP_184338698.1">
    <property type="nucleotide sequence ID" value="NZ_JACHIG010000002.1"/>
</dbReference>
<dbReference type="EMBL" id="JACHIG010000002">
    <property type="protein sequence ID" value="MBB5031767.1"/>
    <property type="molecule type" value="Genomic_DNA"/>
</dbReference>
<keyword evidence="8" id="KW-0902">Two-component regulatory system</keyword>
<feature type="coiled-coil region" evidence="10">
    <location>
        <begin position="575"/>
        <end position="606"/>
    </location>
</feature>
<sequence length="1527" mass="168283">MIFLLLTGIGAWWSQQQNAAAFDSFDHTHRVNDTLDAILLNVLTLKKGATEFALSGDEATLRSYQDAKDSLPKAAAKAQQLMQENPRQQQRMALLAPLLSESLDQAAGIIQMRRSGDTAGAHQRISQDLGRKNTEAIRSVILAMKAEESDLLPEIKSRTAQLYLQTKVIVGCGTLLSLCVLLLAHAMMKRDTAKRLQAETERDLFFTVPLDMLCIISEDGYLKRANPALSATLGWSVEELLARPYAELLHPDDRAPTAAEIQRQLLVGEGVLQYETRCLHKDGSYRVFWWRSVPQPGGLIYASGRDVTAQKAAAEVLRSSEEKLSVTLNSIGDAVLATDAERRITRLNPVAEKLTGWTLQEALGHPVDEVLKIIHEETRQPATLPVDEVLASGEIRGLASRTIVISRHGAECPIRDSAAPIRDSTGRIIGVVLVFHDSRQENQMEHILREGEALSRAIIDSMPANVAVVDRQGTIIAVNNGWERFARENGAESLAAVGLGVNYLEVCERAVPELEEEANEIMKGLRGVLDLSLPLFSREYPCHSPTEKRWFSMHVTPLARAEGGAVISHINITASKRAEAEVRRLNENLEQLVADRTCALQESEERTRQIIETALDAIITVDADGHISGWNPQARAIFGWDASEAVGRSLAETIITPGQRAAQAQVWQQLFDSEKKRLELECTRRDGSTILVELTTASFTHGGKRQHSAFVRDVTEQRKAEAEMLASRRRMSDILNSMFTFVGLFTPEGRMLEVNHAPLELTGMQREQVIGQLLWETGWWSHSTEARDKIRSALERAAAGEIVRDDFEVLSQDGALLVVDAVFNPLRDEAGNITQVVASGVDVTVRKHAEKALRESEQLYRSLIETSGDAVFLVAGDGRILSCNEAAASMHGFTEEEITRMNIRDLDDLEAAKASPARLQRIKQGETLRFELNHRRKDGSIFPLEVVATPVQIAGEWCILANERDITERRRTAERNAAYLHKLRRLSEQSMRLSGDPAAVFEDVAGMIAELFDVPVVCLAEVVGPELRFRAVRLNGQTVRDAGGCPITGTPCATVEATRDLCLYERAQELFPQATLLRDYQAQTYFGVPSLDAAGKVVAITCLLDSRPREFADEDREILRIIAQRVAMELERSRSLAERRDMERHALRSQRMEALGTLSGGVAHDLNNALAPILMGVDMLRIRCPQESKILDIFESSARRGAEMVRQLLTFAKGAEGDLVPLQVEYLVREMEKLMNSSFPKNIQFSISCAPELPAVKGDATQLHQVLLNLCVNARDAMPTGGTLTLDAQPMVVDEAFASMIPDARPGSYVTLRVQDTGTGIPQDIIDRIFDPFFTTKSPDKGTGLGLSTVIGIVRSHGGFLKVTSQDGQGSTFTVFLPALADALPAAVPSSAIPSPAPIFRGHGETILLVDDEEAVREMAGAVLERLNFKVITATNGADALLLAMHHQQELSAIITDLHMPHMDGLSFVRVLRRLQPDIPVVVASGRLEAAQAEEMQELGVTHRLDKPYTERQLSEVLHAMLTPSAA</sequence>
<evidence type="ECO:0000259" key="13">
    <source>
        <dbReference type="PROSITE" id="PS50112"/>
    </source>
</evidence>
<evidence type="ECO:0000256" key="8">
    <source>
        <dbReference type="ARBA" id="ARBA00023012"/>
    </source>
</evidence>
<dbReference type="InterPro" id="IPR003661">
    <property type="entry name" value="HisK_dim/P_dom"/>
</dbReference>
<feature type="domain" description="PAC" evidence="14">
    <location>
        <begin position="803"/>
        <end position="855"/>
    </location>
</feature>
<dbReference type="SUPFAM" id="SSF55874">
    <property type="entry name" value="ATPase domain of HSP90 chaperone/DNA topoisomerase II/histidine kinase"/>
    <property type="match status" value="1"/>
</dbReference>
<keyword evidence="4" id="KW-0808">Transferase</keyword>
<keyword evidence="6" id="KW-0418">Kinase</keyword>
<dbReference type="GO" id="GO:0000155">
    <property type="term" value="F:phosphorelay sensor kinase activity"/>
    <property type="evidence" value="ECO:0007669"/>
    <property type="project" value="InterPro"/>
</dbReference>
<dbReference type="EC" id="2.7.13.3" evidence="2"/>
<dbReference type="InterPro" id="IPR004358">
    <property type="entry name" value="Sig_transdc_His_kin-like_C"/>
</dbReference>
<gene>
    <name evidence="15" type="ORF">HNQ65_001335</name>
</gene>
<dbReference type="PRINTS" id="PR00344">
    <property type="entry name" value="BCTRLSENSOR"/>
</dbReference>
<dbReference type="InterPro" id="IPR003594">
    <property type="entry name" value="HATPase_dom"/>
</dbReference>
<organism evidence="15 16">
    <name type="scientific">Prosthecobacter vanneervenii</name>
    <dbReference type="NCBI Taxonomy" id="48466"/>
    <lineage>
        <taxon>Bacteria</taxon>
        <taxon>Pseudomonadati</taxon>
        <taxon>Verrucomicrobiota</taxon>
        <taxon>Verrucomicrobiia</taxon>
        <taxon>Verrucomicrobiales</taxon>
        <taxon>Verrucomicrobiaceae</taxon>
        <taxon>Prosthecobacter</taxon>
    </lineage>
</organism>
<dbReference type="GO" id="GO:0006355">
    <property type="term" value="P:regulation of DNA-templated transcription"/>
    <property type="evidence" value="ECO:0007669"/>
    <property type="project" value="InterPro"/>
</dbReference>
<comment type="catalytic activity">
    <reaction evidence="1">
        <text>ATP + protein L-histidine = ADP + protein N-phospho-L-histidine.</text>
        <dbReference type="EC" id="2.7.13.3"/>
    </reaction>
</comment>
<feature type="domain" description="PAS" evidence="13">
    <location>
        <begin position="215"/>
        <end position="268"/>
    </location>
</feature>
<dbReference type="Gene3D" id="3.30.565.10">
    <property type="entry name" value="Histidine kinase-like ATPase, C-terminal domain"/>
    <property type="match status" value="1"/>
</dbReference>
<keyword evidence="3 9" id="KW-0597">Phosphoprotein</keyword>
<dbReference type="Pfam" id="PF13426">
    <property type="entry name" value="PAS_9"/>
    <property type="match status" value="1"/>
</dbReference>
<evidence type="ECO:0000313" key="15">
    <source>
        <dbReference type="EMBL" id="MBB5031767.1"/>
    </source>
</evidence>
<evidence type="ECO:0000256" key="10">
    <source>
        <dbReference type="SAM" id="Coils"/>
    </source>
</evidence>
<feature type="domain" description="PAS" evidence="13">
    <location>
        <begin position="603"/>
        <end position="674"/>
    </location>
</feature>
<dbReference type="InterPro" id="IPR000014">
    <property type="entry name" value="PAS"/>
</dbReference>
<dbReference type="InterPro" id="IPR013656">
    <property type="entry name" value="PAS_4"/>
</dbReference>
<dbReference type="SMART" id="SM00387">
    <property type="entry name" value="HATPase_c"/>
    <property type="match status" value="1"/>
</dbReference>
<dbReference type="Pfam" id="PF01590">
    <property type="entry name" value="GAF"/>
    <property type="match status" value="1"/>
</dbReference>
<dbReference type="CDD" id="cd19410">
    <property type="entry name" value="HK9-like_sensor"/>
    <property type="match status" value="1"/>
</dbReference>
<dbReference type="SMART" id="SM00091">
    <property type="entry name" value="PAS"/>
    <property type="match status" value="6"/>
</dbReference>
<dbReference type="InterPro" id="IPR005467">
    <property type="entry name" value="His_kinase_dom"/>
</dbReference>
<dbReference type="Pfam" id="PF00072">
    <property type="entry name" value="Response_reg"/>
    <property type="match status" value="1"/>
</dbReference>
<feature type="domain" description="PAC" evidence="14">
    <location>
        <begin position="398"/>
        <end position="450"/>
    </location>
</feature>
<evidence type="ECO:0000256" key="1">
    <source>
        <dbReference type="ARBA" id="ARBA00000085"/>
    </source>
</evidence>